<keyword evidence="1" id="KW-0732">Signal</keyword>
<reference evidence="2" key="1">
    <citation type="submission" date="2019-03" db="EMBL/GenBank/DDBJ databases">
        <title>Lake Tanganyika Metagenome-Assembled Genomes (MAGs).</title>
        <authorList>
            <person name="Tran P."/>
        </authorList>
    </citation>
    <scope>NUCLEOTIDE SEQUENCE</scope>
    <source>
        <strain evidence="2">M_DeepCast_400m_m2_100</strain>
    </source>
</reference>
<dbReference type="Pfam" id="PF13801">
    <property type="entry name" value="Metal_resist"/>
    <property type="match status" value="1"/>
</dbReference>
<evidence type="ECO:0000256" key="1">
    <source>
        <dbReference type="SAM" id="SignalP"/>
    </source>
</evidence>
<sequence>MRRMPTRMASRIGLFALLSLGLGGLGATALAQHAGCPMGVAARGAKAPGGGEGKAALRGARGDDLGLRGARMLDLSEQQIEAIRKLRDEGRKAGTALQKDLLRLRHELRGEMIKDEPALAKAQELTRRIGELRTQFQEKRLEQRLAARKVLTAEQRDRLLLQRSEGGRRC</sequence>
<dbReference type="Gene3D" id="1.20.120.1490">
    <property type="match status" value="1"/>
</dbReference>
<feature type="non-terminal residue" evidence="2">
    <location>
        <position position="170"/>
    </location>
</feature>
<feature type="signal peptide" evidence="1">
    <location>
        <begin position="1"/>
        <end position="31"/>
    </location>
</feature>
<accession>A0A937XEG0</accession>
<protein>
    <submittedName>
        <fullName evidence="2">Periplasmic heavy metal sensor</fullName>
    </submittedName>
</protein>
<feature type="chain" id="PRO_5037735656" evidence="1">
    <location>
        <begin position="32"/>
        <end position="170"/>
    </location>
</feature>
<name>A0A937XEG0_UNCEI</name>
<gene>
    <name evidence="2" type="ORF">FJY75_13995</name>
</gene>
<proteinExistence type="predicted"/>
<comment type="caution">
    <text evidence="2">The sequence shown here is derived from an EMBL/GenBank/DDBJ whole genome shotgun (WGS) entry which is preliminary data.</text>
</comment>
<organism evidence="2 3">
    <name type="scientific">Eiseniibacteriota bacterium</name>
    <dbReference type="NCBI Taxonomy" id="2212470"/>
    <lineage>
        <taxon>Bacteria</taxon>
        <taxon>Candidatus Eiseniibacteriota</taxon>
    </lineage>
</organism>
<dbReference type="EMBL" id="VGIY01000563">
    <property type="protein sequence ID" value="MBM3318956.1"/>
    <property type="molecule type" value="Genomic_DNA"/>
</dbReference>
<evidence type="ECO:0000313" key="2">
    <source>
        <dbReference type="EMBL" id="MBM3318956.1"/>
    </source>
</evidence>
<dbReference type="InterPro" id="IPR025961">
    <property type="entry name" value="Metal_resist"/>
</dbReference>
<evidence type="ECO:0000313" key="3">
    <source>
        <dbReference type="Proteomes" id="UP000748308"/>
    </source>
</evidence>
<dbReference type="Proteomes" id="UP000748308">
    <property type="component" value="Unassembled WGS sequence"/>
</dbReference>
<dbReference type="AlphaFoldDB" id="A0A937XEG0"/>